<keyword evidence="7" id="KW-0805">Transcription regulation</keyword>
<evidence type="ECO:0000256" key="5">
    <source>
        <dbReference type="ARBA" id="ARBA00022771"/>
    </source>
</evidence>
<dbReference type="CDD" id="cd06008">
    <property type="entry name" value="NF-X1-zinc-finger"/>
    <property type="match status" value="2"/>
</dbReference>
<dbReference type="EMBL" id="HE575316">
    <property type="protein sequence ID" value="CCC89923.1"/>
    <property type="molecule type" value="Genomic_DNA"/>
</dbReference>
<keyword evidence="4" id="KW-0677">Repeat</keyword>
<gene>
    <name evidence="11" type="ORF">TCIL3000_3_3580</name>
</gene>
<feature type="domain" description="NF-X1-type" evidence="10">
    <location>
        <begin position="520"/>
        <end position="539"/>
    </location>
</feature>
<dbReference type="PANTHER" id="PTHR12360:SF12">
    <property type="entry name" value="TRANSCRIPTIONAL REPRESSOR NF-X1"/>
    <property type="match status" value="1"/>
</dbReference>
<comment type="similarity">
    <text evidence="2">Belongs to the NFX1 family.</text>
</comment>
<evidence type="ECO:0000256" key="7">
    <source>
        <dbReference type="ARBA" id="ARBA00023015"/>
    </source>
</evidence>
<dbReference type="VEuPathDB" id="TriTrypDB:TcIL3000_3_3580"/>
<feature type="domain" description="NF-X1-type" evidence="10">
    <location>
        <begin position="132"/>
        <end position="150"/>
    </location>
</feature>
<evidence type="ECO:0000256" key="1">
    <source>
        <dbReference type="ARBA" id="ARBA00004123"/>
    </source>
</evidence>
<evidence type="ECO:0000256" key="9">
    <source>
        <dbReference type="ARBA" id="ARBA00023242"/>
    </source>
</evidence>
<organism evidence="11">
    <name type="scientific">Trypanosoma congolense (strain IL3000)</name>
    <dbReference type="NCBI Taxonomy" id="1068625"/>
    <lineage>
        <taxon>Eukaryota</taxon>
        <taxon>Discoba</taxon>
        <taxon>Euglenozoa</taxon>
        <taxon>Kinetoplastea</taxon>
        <taxon>Metakinetoplastina</taxon>
        <taxon>Trypanosomatida</taxon>
        <taxon>Trypanosomatidae</taxon>
        <taxon>Trypanosoma</taxon>
        <taxon>Nannomonas</taxon>
    </lineage>
</organism>
<accession>G0UKL8</accession>
<dbReference type="InterPro" id="IPR000967">
    <property type="entry name" value="Znf_NFX1"/>
</dbReference>
<dbReference type="Pfam" id="PF01422">
    <property type="entry name" value="zf-NF-X1"/>
    <property type="match status" value="6"/>
</dbReference>
<dbReference type="PANTHER" id="PTHR12360">
    <property type="entry name" value="NUCLEAR TRANSCRIPTION FACTOR, X-BOX BINDING 1 NFX1"/>
    <property type="match status" value="1"/>
</dbReference>
<dbReference type="GO" id="GO:0000981">
    <property type="term" value="F:DNA-binding transcription factor activity, RNA polymerase II-specific"/>
    <property type="evidence" value="ECO:0007669"/>
    <property type="project" value="TreeGrafter"/>
</dbReference>
<dbReference type="SMART" id="SM00438">
    <property type="entry name" value="ZnF_NFX"/>
    <property type="match status" value="8"/>
</dbReference>
<comment type="subcellular location">
    <subcellularLocation>
        <location evidence="1">Nucleus</location>
    </subcellularLocation>
</comment>
<dbReference type="GO" id="GO:0005634">
    <property type="term" value="C:nucleus"/>
    <property type="evidence" value="ECO:0007669"/>
    <property type="project" value="UniProtKB-SubCell"/>
</dbReference>
<evidence type="ECO:0000256" key="8">
    <source>
        <dbReference type="ARBA" id="ARBA00023163"/>
    </source>
</evidence>
<feature type="domain" description="NF-X1-type" evidence="10">
    <location>
        <begin position="186"/>
        <end position="205"/>
    </location>
</feature>
<evidence type="ECO:0000256" key="2">
    <source>
        <dbReference type="ARBA" id="ARBA00007269"/>
    </source>
</evidence>
<feature type="domain" description="NF-X1-type" evidence="10">
    <location>
        <begin position="464"/>
        <end position="483"/>
    </location>
</feature>
<evidence type="ECO:0000256" key="3">
    <source>
        <dbReference type="ARBA" id="ARBA00022723"/>
    </source>
</evidence>
<keyword evidence="8" id="KW-0804">Transcription</keyword>
<evidence type="ECO:0000259" key="10">
    <source>
        <dbReference type="SMART" id="SM00438"/>
    </source>
</evidence>
<feature type="domain" description="NF-X1-type" evidence="10">
    <location>
        <begin position="302"/>
        <end position="321"/>
    </location>
</feature>
<protein>
    <submittedName>
        <fullName evidence="11">Uncharacterized protein TCIL3000_3_3580</fullName>
    </submittedName>
</protein>
<evidence type="ECO:0000256" key="6">
    <source>
        <dbReference type="ARBA" id="ARBA00022833"/>
    </source>
</evidence>
<keyword evidence="3" id="KW-0479">Metal-binding</keyword>
<feature type="domain" description="NF-X1-type" evidence="10">
    <location>
        <begin position="240"/>
        <end position="259"/>
    </location>
</feature>
<proteinExistence type="inferred from homology"/>
<sequence>MVEATELAKDISHRLGNGTYECSICSEPIRLRDRLWTCAMCFGVLHLPCVKNWVHVFIEERKKSDASHPAPTSSSTPVDEFRCPLCQSSAPVSSASVYKCFCGKTTEPPADPSLLQGSCGEMCEKHHRDDHCSHHCTLMCHPGPCPPCQLTRVQSCFCGKSDKIVGCSSGAQAFECDEVCGKLLDCEKHFCGVLCHEGPCPVCTRSSVSRCFCGAEEKTRYCTDSKPYSCGKPCSKPLNCGKHLCLSLCHKGECQPCTRDPERVAFCPCGNAPLTELLKSPRKSCLDPIPSCGAVCGAQLPCGHTCRALCHENPSCKPCTEIVSMRCCCGSRVCEFYCFCTYLPSIEWKKAASAAGVTKEKFPASFPPKCAKGCKKQLSCGKHTCNEECCTKEDHTCYKICTKRLSCGKHSCGQLCHKGPCPPCSVASYERLYCRCRCTWAEPPVSCGTTPPTCNFPCTIPRPCGHPPNHTCHFEGECPVCVVPVEKKCNSHGKTHPYHLPCYRQSVSCGKKCGKLLSCCGTQCGKICHPGKCEHQCNMSYPALA</sequence>
<feature type="domain" description="NF-X1-type" evidence="10">
    <location>
        <begin position="380"/>
        <end position="403"/>
    </location>
</feature>
<dbReference type="InterPro" id="IPR034078">
    <property type="entry name" value="NFX1_fam"/>
</dbReference>
<reference evidence="11" key="1">
    <citation type="journal article" date="2012" name="Proc. Natl. Acad. Sci. U.S.A.">
        <title>Antigenic diversity is generated by distinct evolutionary mechanisms in African trypanosome species.</title>
        <authorList>
            <person name="Jackson A.P."/>
            <person name="Berry A."/>
            <person name="Aslett M."/>
            <person name="Allison H.C."/>
            <person name="Burton P."/>
            <person name="Vavrova-Anderson J."/>
            <person name="Brown R."/>
            <person name="Browne H."/>
            <person name="Corton N."/>
            <person name="Hauser H."/>
            <person name="Gamble J."/>
            <person name="Gilderthorp R."/>
            <person name="Marcello L."/>
            <person name="McQuillan J."/>
            <person name="Otto T.D."/>
            <person name="Quail M.A."/>
            <person name="Sanders M.J."/>
            <person name="van Tonder A."/>
            <person name="Ginger M.L."/>
            <person name="Field M.C."/>
            <person name="Barry J.D."/>
            <person name="Hertz-Fowler C."/>
            <person name="Berriman M."/>
        </authorList>
    </citation>
    <scope>NUCLEOTIDE SEQUENCE</scope>
    <source>
        <strain evidence="11">IL3000</strain>
    </source>
</reference>
<name>G0UKL8_TRYCI</name>
<dbReference type="GO" id="GO:0000977">
    <property type="term" value="F:RNA polymerase II transcription regulatory region sequence-specific DNA binding"/>
    <property type="evidence" value="ECO:0007669"/>
    <property type="project" value="TreeGrafter"/>
</dbReference>
<feature type="domain" description="NF-X1-type" evidence="10">
    <location>
        <begin position="407"/>
        <end position="426"/>
    </location>
</feature>
<keyword evidence="6" id="KW-0862">Zinc</keyword>
<dbReference type="AlphaFoldDB" id="G0UKL8"/>
<keyword evidence="5" id="KW-0863">Zinc-finger</keyword>
<dbReference type="GO" id="GO:0008270">
    <property type="term" value="F:zinc ion binding"/>
    <property type="evidence" value="ECO:0007669"/>
    <property type="project" value="UniProtKB-KW"/>
</dbReference>
<evidence type="ECO:0000256" key="4">
    <source>
        <dbReference type="ARBA" id="ARBA00022737"/>
    </source>
</evidence>
<keyword evidence="9" id="KW-0539">Nucleus</keyword>
<evidence type="ECO:0000313" key="11">
    <source>
        <dbReference type="EMBL" id="CCC89923.1"/>
    </source>
</evidence>